<dbReference type="InterPro" id="IPR036291">
    <property type="entry name" value="NAD(P)-bd_dom_sf"/>
</dbReference>
<protein>
    <submittedName>
        <fullName evidence="2">Saccharopine dehydrogenase family protein</fullName>
    </submittedName>
</protein>
<dbReference type="Proteomes" id="UP001595533">
    <property type="component" value="Unassembled WGS sequence"/>
</dbReference>
<dbReference type="EMBL" id="JBHRTS010000002">
    <property type="protein sequence ID" value="MFC3193634.1"/>
    <property type="molecule type" value="Genomic_DNA"/>
</dbReference>
<comment type="caution">
    <text evidence="2">The sequence shown here is derived from an EMBL/GenBank/DDBJ whole genome shotgun (WGS) entry which is preliminary data.</text>
</comment>
<dbReference type="RefSeq" id="WP_077412700.1">
    <property type="nucleotide sequence ID" value="NZ_JBHRTS010000002.1"/>
</dbReference>
<sequence>MNDKQQSWMIYGATGYSGKLIVERAVKAGLAPVLAGRSEQKVKALAEQHGLDYRVFDIHALAKSDALISNIALVLNCAGPFSQTAEVMMQACLKQQAHYLDITGEIAVFEMAASLNQAAKERGVVLCPGVGFDVIPTDCVAARLKAMMPDATHLALGFDSRSGFSPGTAKTSVEALPQGGKVRKGGQIVTVPLAAKTRKIDFGAGEKLAMTIPWGDVSTAYHNTGIPNIEVYIPASPGMVKQLKRMNWFKPLLGLGLVQNFLKKRVDKKVRGPDQATREKLTTHVWGEVTNAAGERQTYRIQVANGYEVTADGSLLVAQALMGKHAGASGYHTPSTLMGAGLVEQLPGTVLSP</sequence>
<reference evidence="3" key="1">
    <citation type="journal article" date="2019" name="Int. J. Syst. Evol. Microbiol.">
        <title>The Global Catalogue of Microorganisms (GCM) 10K type strain sequencing project: providing services to taxonomists for standard genome sequencing and annotation.</title>
        <authorList>
            <consortium name="The Broad Institute Genomics Platform"/>
            <consortium name="The Broad Institute Genome Sequencing Center for Infectious Disease"/>
            <person name="Wu L."/>
            <person name="Ma J."/>
        </authorList>
    </citation>
    <scope>NUCLEOTIDE SEQUENCE [LARGE SCALE GENOMIC DNA]</scope>
    <source>
        <strain evidence="3">KCTC 42953</strain>
    </source>
</reference>
<gene>
    <name evidence="2" type="ORF">ACFODZ_05220</name>
</gene>
<dbReference type="PANTHER" id="PTHR43781">
    <property type="entry name" value="SACCHAROPINE DEHYDROGENASE"/>
    <property type="match status" value="1"/>
</dbReference>
<evidence type="ECO:0000313" key="3">
    <source>
        <dbReference type="Proteomes" id="UP001595533"/>
    </source>
</evidence>
<keyword evidence="3" id="KW-1185">Reference proteome</keyword>
<accession>A0ABV7J9R0</accession>
<name>A0ABV7J9R0_9GAMM</name>
<dbReference type="Pfam" id="PF03435">
    <property type="entry name" value="Sacchrp_dh_NADP"/>
    <property type="match status" value="1"/>
</dbReference>
<dbReference type="InterPro" id="IPR005097">
    <property type="entry name" value="Sacchrp_dh_NADP-bd"/>
</dbReference>
<organism evidence="2 3">
    <name type="scientific">Marinicella sediminis</name>
    <dbReference type="NCBI Taxonomy" id="1792834"/>
    <lineage>
        <taxon>Bacteria</taxon>
        <taxon>Pseudomonadati</taxon>
        <taxon>Pseudomonadota</taxon>
        <taxon>Gammaproteobacteria</taxon>
        <taxon>Lysobacterales</taxon>
        <taxon>Marinicellaceae</taxon>
        <taxon>Marinicella</taxon>
    </lineage>
</organism>
<evidence type="ECO:0000259" key="1">
    <source>
        <dbReference type="Pfam" id="PF03435"/>
    </source>
</evidence>
<evidence type="ECO:0000313" key="2">
    <source>
        <dbReference type="EMBL" id="MFC3193634.1"/>
    </source>
</evidence>
<dbReference type="PANTHER" id="PTHR43781:SF1">
    <property type="entry name" value="SACCHAROPINE DEHYDROGENASE"/>
    <property type="match status" value="1"/>
</dbReference>
<dbReference type="Gene3D" id="3.40.50.720">
    <property type="entry name" value="NAD(P)-binding Rossmann-like Domain"/>
    <property type="match status" value="1"/>
</dbReference>
<feature type="domain" description="Saccharopine dehydrogenase NADP binding" evidence="1">
    <location>
        <begin position="9"/>
        <end position="126"/>
    </location>
</feature>
<dbReference type="SUPFAM" id="SSF51735">
    <property type="entry name" value="NAD(P)-binding Rossmann-fold domains"/>
    <property type="match status" value="1"/>
</dbReference>
<proteinExistence type="predicted"/>